<dbReference type="OrthoDB" id="10573245at2759"/>
<keyword evidence="2" id="KW-1185">Reference proteome</keyword>
<organism evidence="1 2">
    <name type="scientific">Ancylostoma ceylanicum</name>
    <dbReference type="NCBI Taxonomy" id="53326"/>
    <lineage>
        <taxon>Eukaryota</taxon>
        <taxon>Metazoa</taxon>
        <taxon>Ecdysozoa</taxon>
        <taxon>Nematoda</taxon>
        <taxon>Chromadorea</taxon>
        <taxon>Rhabditida</taxon>
        <taxon>Rhabditina</taxon>
        <taxon>Rhabditomorpha</taxon>
        <taxon>Strongyloidea</taxon>
        <taxon>Ancylostomatidae</taxon>
        <taxon>Ancylostomatinae</taxon>
        <taxon>Ancylostoma</taxon>
    </lineage>
</organism>
<evidence type="ECO:0000313" key="2">
    <source>
        <dbReference type="Proteomes" id="UP000024635"/>
    </source>
</evidence>
<dbReference type="Proteomes" id="UP000024635">
    <property type="component" value="Unassembled WGS sequence"/>
</dbReference>
<reference evidence="2" key="1">
    <citation type="journal article" date="2015" name="Nat. Genet.">
        <title>The genome and transcriptome of the zoonotic hookworm Ancylostoma ceylanicum identify infection-specific gene families.</title>
        <authorList>
            <person name="Schwarz E.M."/>
            <person name="Hu Y."/>
            <person name="Antoshechkin I."/>
            <person name="Miller M.M."/>
            <person name="Sternberg P.W."/>
            <person name="Aroian R.V."/>
        </authorList>
    </citation>
    <scope>NUCLEOTIDE SEQUENCE</scope>
    <source>
        <strain evidence="2">HY135</strain>
    </source>
</reference>
<dbReference type="EMBL" id="JARK01000502">
    <property type="protein sequence ID" value="EYC36376.1"/>
    <property type="molecule type" value="Genomic_DNA"/>
</dbReference>
<dbReference type="AlphaFoldDB" id="A0A016W9T3"/>
<accession>A0A016W9T3</accession>
<protein>
    <submittedName>
        <fullName evidence="1">Uncharacterized protein</fullName>
    </submittedName>
</protein>
<evidence type="ECO:0000313" key="1">
    <source>
        <dbReference type="EMBL" id="EYC36376.1"/>
    </source>
</evidence>
<name>A0A016W9T3_9BILA</name>
<sequence length="111" mass="12599">MNVKSQLRCRFQMGDMSEHEEWLEECSGRRVGRSPAGGAAGPSIQGQLVQDGFSAIFMNPATGNFLVYENLVLERVSRTTYIHFSLENLSSDSQNICFYLDNLFSLKWRGR</sequence>
<gene>
    <name evidence="1" type="primary">Acey_s0902.g2961</name>
    <name evidence="1" type="ORF">Y032_0902g2961</name>
</gene>
<comment type="caution">
    <text evidence="1">The sequence shown here is derived from an EMBL/GenBank/DDBJ whole genome shotgun (WGS) entry which is preliminary data.</text>
</comment>
<proteinExistence type="predicted"/>